<keyword evidence="3" id="KW-0378">Hydrolase</keyword>
<dbReference type="EMBL" id="CAXHTB010000004">
    <property type="protein sequence ID" value="CAL0304566.1"/>
    <property type="molecule type" value="Genomic_DNA"/>
</dbReference>
<evidence type="ECO:0000256" key="5">
    <source>
        <dbReference type="ARBA" id="ARBA00023157"/>
    </source>
</evidence>
<dbReference type="CDD" id="cd02248">
    <property type="entry name" value="Peptidase_C1A"/>
    <property type="match status" value="1"/>
</dbReference>
<evidence type="ECO:0000313" key="8">
    <source>
        <dbReference type="Proteomes" id="UP001497480"/>
    </source>
</evidence>
<keyword evidence="8" id="KW-1185">Reference proteome</keyword>
<keyword evidence="4" id="KW-0788">Thiol protease</keyword>
<dbReference type="InterPro" id="IPR039417">
    <property type="entry name" value="Peptidase_C1A_papain-like"/>
</dbReference>
<evidence type="ECO:0000256" key="1">
    <source>
        <dbReference type="ARBA" id="ARBA00008455"/>
    </source>
</evidence>
<sequence>MEENLRTDKFMDRCLQRQGGTKFCLRSCWAFSTAAGIEGINAISTGKLIGLSEQQLMDCDKKSNACNGGLVKNALDWVVSNGGIASDADYPYKGKNETCRKPPEVKNSAFVKGYNHLPNSDNEILCATAIQPISVCLNATGFKNYESVIPILC</sequence>
<dbReference type="PANTHER" id="PTHR12411">
    <property type="entry name" value="CYSTEINE PROTEASE FAMILY C1-RELATED"/>
    <property type="match status" value="1"/>
</dbReference>
<feature type="domain" description="Peptidase C1A papain C-terminal" evidence="6">
    <location>
        <begin position="7"/>
        <end position="151"/>
    </location>
</feature>
<dbReference type="InterPro" id="IPR013128">
    <property type="entry name" value="Peptidase_C1A"/>
</dbReference>
<evidence type="ECO:0000313" key="7">
    <source>
        <dbReference type="EMBL" id="CAL0304566.1"/>
    </source>
</evidence>
<reference evidence="7 8" key="1">
    <citation type="submission" date="2024-03" db="EMBL/GenBank/DDBJ databases">
        <authorList>
            <person name="Martinez-Hernandez J."/>
        </authorList>
    </citation>
    <scope>NUCLEOTIDE SEQUENCE [LARGE SCALE GENOMIC DNA]</scope>
</reference>
<dbReference type="SMART" id="SM00645">
    <property type="entry name" value="Pept_C1"/>
    <property type="match status" value="1"/>
</dbReference>
<protein>
    <recommendedName>
        <fullName evidence="6">Peptidase C1A papain C-terminal domain-containing protein</fullName>
    </recommendedName>
</protein>
<proteinExistence type="inferred from homology"/>
<evidence type="ECO:0000256" key="3">
    <source>
        <dbReference type="ARBA" id="ARBA00022801"/>
    </source>
</evidence>
<dbReference type="SUPFAM" id="SSF54001">
    <property type="entry name" value="Cysteine proteinases"/>
    <property type="match status" value="1"/>
</dbReference>
<dbReference type="GO" id="GO:0008234">
    <property type="term" value="F:cysteine-type peptidase activity"/>
    <property type="evidence" value="ECO:0007669"/>
    <property type="project" value="UniProtKB-KW"/>
</dbReference>
<organism evidence="7 8">
    <name type="scientific">Lupinus luteus</name>
    <name type="common">European yellow lupine</name>
    <dbReference type="NCBI Taxonomy" id="3873"/>
    <lineage>
        <taxon>Eukaryota</taxon>
        <taxon>Viridiplantae</taxon>
        <taxon>Streptophyta</taxon>
        <taxon>Embryophyta</taxon>
        <taxon>Tracheophyta</taxon>
        <taxon>Spermatophyta</taxon>
        <taxon>Magnoliopsida</taxon>
        <taxon>eudicotyledons</taxon>
        <taxon>Gunneridae</taxon>
        <taxon>Pentapetalae</taxon>
        <taxon>rosids</taxon>
        <taxon>fabids</taxon>
        <taxon>Fabales</taxon>
        <taxon>Fabaceae</taxon>
        <taxon>Papilionoideae</taxon>
        <taxon>50 kb inversion clade</taxon>
        <taxon>genistoids sensu lato</taxon>
        <taxon>core genistoids</taxon>
        <taxon>Genisteae</taxon>
        <taxon>Lupinus</taxon>
    </lineage>
</organism>
<dbReference type="Gene3D" id="3.90.70.10">
    <property type="entry name" value="Cysteine proteinases"/>
    <property type="match status" value="1"/>
</dbReference>
<comment type="similarity">
    <text evidence="1">Belongs to the peptidase C1 family.</text>
</comment>
<keyword evidence="5" id="KW-1015">Disulfide bond</keyword>
<evidence type="ECO:0000256" key="4">
    <source>
        <dbReference type="ARBA" id="ARBA00022807"/>
    </source>
</evidence>
<keyword evidence="2" id="KW-0645">Protease</keyword>
<dbReference type="InterPro" id="IPR000668">
    <property type="entry name" value="Peptidase_C1A_C"/>
</dbReference>
<dbReference type="Proteomes" id="UP001497480">
    <property type="component" value="Unassembled WGS sequence"/>
</dbReference>
<evidence type="ECO:0000259" key="6">
    <source>
        <dbReference type="SMART" id="SM00645"/>
    </source>
</evidence>
<gene>
    <name evidence="7" type="ORF">LLUT_LOCUS5626</name>
</gene>
<dbReference type="InterPro" id="IPR038765">
    <property type="entry name" value="Papain-like_cys_pep_sf"/>
</dbReference>
<comment type="caution">
    <text evidence="7">The sequence shown here is derived from an EMBL/GenBank/DDBJ whole genome shotgun (WGS) entry which is preliminary data.</text>
</comment>
<evidence type="ECO:0000256" key="2">
    <source>
        <dbReference type="ARBA" id="ARBA00022670"/>
    </source>
</evidence>
<name>A0AAV1W5N2_LUPLU</name>
<dbReference type="AlphaFoldDB" id="A0AAV1W5N2"/>
<dbReference type="Pfam" id="PF00112">
    <property type="entry name" value="Peptidase_C1"/>
    <property type="match status" value="1"/>
</dbReference>
<accession>A0AAV1W5N2</accession>
<dbReference type="GO" id="GO:0006508">
    <property type="term" value="P:proteolysis"/>
    <property type="evidence" value="ECO:0007669"/>
    <property type="project" value="UniProtKB-KW"/>
</dbReference>